<dbReference type="Proteomes" id="UP000315017">
    <property type="component" value="Chromosome"/>
</dbReference>
<protein>
    <recommendedName>
        <fullName evidence="1">YgjP-like metallopeptidase domain-containing protein</fullName>
    </recommendedName>
</protein>
<evidence type="ECO:0000313" key="2">
    <source>
        <dbReference type="EMBL" id="QDU25854.1"/>
    </source>
</evidence>
<dbReference type="OrthoDB" id="9811177at2"/>
<organism evidence="2 3">
    <name type="scientific">Anatilimnocola aggregata</name>
    <dbReference type="NCBI Taxonomy" id="2528021"/>
    <lineage>
        <taxon>Bacteria</taxon>
        <taxon>Pseudomonadati</taxon>
        <taxon>Planctomycetota</taxon>
        <taxon>Planctomycetia</taxon>
        <taxon>Pirellulales</taxon>
        <taxon>Pirellulaceae</taxon>
        <taxon>Anatilimnocola</taxon>
    </lineage>
</organism>
<keyword evidence="3" id="KW-1185">Reference proteome</keyword>
<name>A0A517Y6I0_9BACT</name>
<reference evidence="2 3" key="1">
    <citation type="submission" date="2019-02" db="EMBL/GenBank/DDBJ databases">
        <title>Deep-cultivation of Planctomycetes and their phenomic and genomic characterization uncovers novel biology.</title>
        <authorList>
            <person name="Wiegand S."/>
            <person name="Jogler M."/>
            <person name="Boedeker C."/>
            <person name="Pinto D."/>
            <person name="Vollmers J."/>
            <person name="Rivas-Marin E."/>
            <person name="Kohn T."/>
            <person name="Peeters S.H."/>
            <person name="Heuer A."/>
            <person name="Rast P."/>
            <person name="Oberbeckmann S."/>
            <person name="Bunk B."/>
            <person name="Jeske O."/>
            <person name="Meyerdierks A."/>
            <person name="Storesund J.E."/>
            <person name="Kallscheuer N."/>
            <person name="Luecker S."/>
            <person name="Lage O.M."/>
            <person name="Pohl T."/>
            <person name="Merkel B.J."/>
            <person name="Hornburger P."/>
            <person name="Mueller R.-W."/>
            <person name="Bruemmer F."/>
            <person name="Labrenz M."/>
            <person name="Spormann A.M."/>
            <person name="Op den Camp H."/>
            <person name="Overmann J."/>
            <person name="Amann R."/>
            <person name="Jetten M.S.M."/>
            <person name="Mascher T."/>
            <person name="Medema M.H."/>
            <person name="Devos D.P."/>
            <person name="Kaster A.-K."/>
            <person name="Ovreas L."/>
            <person name="Rohde M."/>
            <person name="Galperin M.Y."/>
            <person name="Jogler C."/>
        </authorList>
    </citation>
    <scope>NUCLEOTIDE SEQUENCE [LARGE SCALE GENOMIC DNA]</scope>
    <source>
        <strain evidence="2 3">ETA_A8</strain>
    </source>
</reference>
<feature type="domain" description="YgjP-like metallopeptidase" evidence="1">
    <location>
        <begin position="18"/>
        <end position="223"/>
    </location>
</feature>
<dbReference type="InterPro" id="IPR053136">
    <property type="entry name" value="UTP_pyrophosphatase-like"/>
</dbReference>
<dbReference type="Gene3D" id="3.30.2010.10">
    <property type="entry name" value="Metalloproteases ('zincins'), catalytic domain"/>
    <property type="match status" value="1"/>
</dbReference>
<gene>
    <name evidence="2" type="ORF">ETAA8_09260</name>
</gene>
<dbReference type="RefSeq" id="WP_145085477.1">
    <property type="nucleotide sequence ID" value="NZ_CP036274.1"/>
</dbReference>
<dbReference type="PANTHER" id="PTHR30399">
    <property type="entry name" value="UNCHARACTERIZED PROTEIN YGJP"/>
    <property type="match status" value="1"/>
</dbReference>
<evidence type="ECO:0000259" key="1">
    <source>
        <dbReference type="Pfam" id="PF01863"/>
    </source>
</evidence>
<dbReference type="KEGG" id="aagg:ETAA8_09260"/>
<dbReference type="PANTHER" id="PTHR30399:SF1">
    <property type="entry name" value="UTP PYROPHOSPHATASE"/>
    <property type="match status" value="1"/>
</dbReference>
<accession>A0A517Y6I0</accession>
<dbReference type="CDD" id="cd07344">
    <property type="entry name" value="M48_yhfN_like"/>
    <property type="match status" value="1"/>
</dbReference>
<dbReference type="InterPro" id="IPR002725">
    <property type="entry name" value="YgjP-like_metallopeptidase"/>
</dbReference>
<sequence>MNRTYRDIRYTLKRSKRKTASIYVERDGNITLIAPEDLSVQQIEKVLEEKRRWIYKNLAEWHDLNATRIERQFVNGEGFLYLGRSYRLKLVPKQEEPLLLKDGYFCLRAELRPATKAVAAFRDFYRDKGLVRINERVDLFKARMDVEPKSVKILDLKHRWASWTPGGNLNFHWKCMMSPAKILDYIVVHELAHLIVPDHSAKFWNEVDKLLPDFSERKEWLRVHGAGMDL</sequence>
<proteinExistence type="predicted"/>
<dbReference type="Pfam" id="PF01863">
    <property type="entry name" value="YgjP-like"/>
    <property type="match status" value="1"/>
</dbReference>
<dbReference type="AlphaFoldDB" id="A0A517Y6I0"/>
<dbReference type="EMBL" id="CP036274">
    <property type="protein sequence ID" value="QDU25854.1"/>
    <property type="molecule type" value="Genomic_DNA"/>
</dbReference>
<evidence type="ECO:0000313" key="3">
    <source>
        <dbReference type="Proteomes" id="UP000315017"/>
    </source>
</evidence>